<evidence type="ECO:0000313" key="2">
    <source>
        <dbReference type="EMBL" id="CUN14063.1"/>
    </source>
</evidence>
<protein>
    <submittedName>
        <fullName evidence="2">Uncharacterized protein</fullName>
    </submittedName>
</protein>
<keyword evidence="1" id="KW-0175">Coiled coil</keyword>
<reference evidence="2 3" key="1">
    <citation type="submission" date="2015-09" db="EMBL/GenBank/DDBJ databases">
        <authorList>
            <consortium name="Pathogen Informatics"/>
        </authorList>
    </citation>
    <scope>NUCLEOTIDE SEQUENCE [LARGE SCALE GENOMIC DNA]</scope>
    <source>
        <strain evidence="2 3">2789STDY5608887</strain>
    </source>
</reference>
<feature type="coiled-coil region" evidence="1">
    <location>
        <begin position="4"/>
        <end position="31"/>
    </location>
</feature>
<accession>A0A173UG83</accession>
<dbReference type="EMBL" id="CYXX01000015">
    <property type="protein sequence ID" value="CUN14063.1"/>
    <property type="molecule type" value="Genomic_DNA"/>
</dbReference>
<dbReference type="Proteomes" id="UP000095453">
    <property type="component" value="Unassembled WGS sequence"/>
</dbReference>
<evidence type="ECO:0000313" key="3">
    <source>
        <dbReference type="Proteomes" id="UP000095453"/>
    </source>
</evidence>
<dbReference type="RefSeq" id="WP_055169623.1">
    <property type="nucleotide sequence ID" value="NZ_CYXX01000015.1"/>
</dbReference>
<dbReference type="AlphaFoldDB" id="A0A173UG83"/>
<evidence type="ECO:0000256" key="1">
    <source>
        <dbReference type="SAM" id="Coils"/>
    </source>
</evidence>
<organism evidence="2 3">
    <name type="scientific">Roseburia inulinivorans</name>
    <dbReference type="NCBI Taxonomy" id="360807"/>
    <lineage>
        <taxon>Bacteria</taxon>
        <taxon>Bacillati</taxon>
        <taxon>Bacillota</taxon>
        <taxon>Clostridia</taxon>
        <taxon>Lachnospirales</taxon>
        <taxon>Lachnospiraceae</taxon>
        <taxon>Roseburia</taxon>
    </lineage>
</organism>
<sequence length="96" mass="11033">MDKRQELLKKLHLLVQEIDKAKEMVDEEKSQYLNNYENRIEAVIKKLQDGTLPASKGGFIGTMRGISEYDSLASIKALYDAASDVDLFYSKECQKW</sequence>
<name>A0A173UG83_9FIRM</name>
<proteinExistence type="predicted"/>
<gene>
    <name evidence="2" type="ORF">ERS852444_02064</name>
</gene>